<evidence type="ECO:0000313" key="2">
    <source>
        <dbReference type="EMBL" id="APX10327.1"/>
    </source>
</evidence>
<dbReference type="Pfam" id="PF13403">
    <property type="entry name" value="Hint_2"/>
    <property type="match status" value="1"/>
</dbReference>
<dbReference type="AlphaFoldDB" id="A0A1P8MQH9"/>
<dbReference type="EMBL" id="CP019312">
    <property type="protein sequence ID" value="APX10327.1"/>
    <property type="molecule type" value="Genomic_DNA"/>
</dbReference>
<dbReference type="InterPro" id="IPR028992">
    <property type="entry name" value="Hedgehog/Intein_dom"/>
</dbReference>
<protein>
    <recommendedName>
        <fullName evidence="1">Hedgehog/Intein (Hint) domain-containing protein</fullName>
    </recommendedName>
</protein>
<dbReference type="Proteomes" id="UP000186336">
    <property type="component" value="Chromosome"/>
</dbReference>
<dbReference type="RefSeq" id="WP_076626141.1">
    <property type="nucleotide sequence ID" value="NZ_CP019312.1"/>
</dbReference>
<gene>
    <name evidence="2" type="ORF">BWR18_00375</name>
</gene>
<reference evidence="2 3" key="1">
    <citation type="submission" date="2017-01" db="EMBL/GenBank/DDBJ databases">
        <title>Complete genome of Tateyamaria omphalii DOK1-4 isolated from seawater in Dokdo.</title>
        <authorList>
            <person name="Kim J.H."/>
            <person name="Chi W.-J."/>
        </authorList>
    </citation>
    <scope>NUCLEOTIDE SEQUENCE [LARGE SCALE GENOMIC DNA]</scope>
    <source>
        <strain evidence="2 3">DOK1-4</strain>
    </source>
</reference>
<evidence type="ECO:0000259" key="1">
    <source>
        <dbReference type="Pfam" id="PF13403"/>
    </source>
</evidence>
<feature type="domain" description="Hedgehog/Intein (Hint)" evidence="1">
    <location>
        <begin position="153"/>
        <end position="290"/>
    </location>
</feature>
<dbReference type="Gene3D" id="2.170.16.10">
    <property type="entry name" value="Hedgehog/Intein (Hint) domain"/>
    <property type="match status" value="1"/>
</dbReference>
<dbReference type="OrthoDB" id="6305173at2"/>
<keyword evidence="3" id="KW-1185">Reference proteome</keyword>
<evidence type="ECO:0000313" key="3">
    <source>
        <dbReference type="Proteomes" id="UP000186336"/>
    </source>
</evidence>
<dbReference type="KEGG" id="tom:BWR18_00375"/>
<dbReference type="InterPro" id="IPR036844">
    <property type="entry name" value="Hint_dom_sf"/>
</dbReference>
<sequence>MPDYDIYVLDKSDVTVVGGQLDGVDQGSGVHLQGLQLTLDSNGWQPISVRDNDDNFEDSDSSQRLDGAQDVNGTIYADNTVVEAEYSFVVTDGTSSWTLVAFNVNNSSPAYGTIEGLAFIGGPGGFPPVGVQLTVTSTQEGPSFAASDYATPICLASGTRVDTPDGPRPIEELEVGDLVTTASGIAMPIRWHGARAAVRRGAFASVVFAPGALGNTVPLETSQQHRIQLSGWKAELLFGAPDVLAAAVHLVNDHDIRLRSGGIVTYHHLLLDTHQLIRAEGVWTETLFPGPGALSSLPKTAQHELMTLFPELDTPDGANRYDQTVLPVLKAHEARSWIL</sequence>
<dbReference type="STRING" id="299262.BWR18_00375"/>
<proteinExistence type="predicted"/>
<organism evidence="2 3">
    <name type="scientific">Tateyamaria omphalii</name>
    <dbReference type="NCBI Taxonomy" id="299262"/>
    <lineage>
        <taxon>Bacteria</taxon>
        <taxon>Pseudomonadati</taxon>
        <taxon>Pseudomonadota</taxon>
        <taxon>Alphaproteobacteria</taxon>
        <taxon>Rhodobacterales</taxon>
        <taxon>Roseobacteraceae</taxon>
        <taxon>Tateyamaria</taxon>
    </lineage>
</organism>
<name>A0A1P8MQH9_9RHOB</name>
<dbReference type="SUPFAM" id="SSF51294">
    <property type="entry name" value="Hedgehog/intein (Hint) domain"/>
    <property type="match status" value="1"/>
</dbReference>
<accession>A0A1P8MQH9</accession>